<comment type="caution">
    <text evidence="4">The sequence shown here is derived from an EMBL/GenBank/DDBJ whole genome shotgun (WGS) entry which is preliminary data.</text>
</comment>
<dbReference type="GO" id="GO:0005829">
    <property type="term" value="C:cytosol"/>
    <property type="evidence" value="ECO:0007669"/>
    <property type="project" value="TreeGrafter"/>
</dbReference>
<evidence type="ECO:0000313" key="4">
    <source>
        <dbReference type="EMBL" id="KKS47056.1"/>
    </source>
</evidence>
<dbReference type="PIRSF" id="PIRSF005902">
    <property type="entry name" value="DNase_TatD"/>
    <property type="match status" value="1"/>
</dbReference>
<reference evidence="4 5" key="1">
    <citation type="journal article" date="2015" name="Nature">
        <title>rRNA introns, odd ribosomes, and small enigmatic genomes across a large radiation of phyla.</title>
        <authorList>
            <person name="Brown C.T."/>
            <person name="Hug L.A."/>
            <person name="Thomas B.C."/>
            <person name="Sharon I."/>
            <person name="Castelle C.J."/>
            <person name="Singh A."/>
            <person name="Wilkins M.J."/>
            <person name="Williams K.H."/>
            <person name="Banfield J.F."/>
        </authorList>
    </citation>
    <scope>NUCLEOTIDE SEQUENCE [LARGE SCALE GENOMIC DNA]</scope>
</reference>
<dbReference type="CDD" id="cd01310">
    <property type="entry name" value="TatD_DNAse"/>
    <property type="match status" value="1"/>
</dbReference>
<dbReference type="Gene3D" id="3.20.20.140">
    <property type="entry name" value="Metal-dependent hydrolases"/>
    <property type="match status" value="1"/>
</dbReference>
<dbReference type="InterPro" id="IPR001130">
    <property type="entry name" value="TatD-like"/>
</dbReference>
<sequence>MEKLPRFFDIHAHVNDVAFDVDRNAVLSRMREKNIFAIMVGTDHKTSQGAAMMASFADSGVYASIGVHPIDDQGALFREPFFDDLVAFPRVVAVGECGLDYSRLSDVTDVPTEKARQRKLFEAQVDFAAEKNLPLMIHCRDSDKALADAHRDIISILATKKKDKGEKVRGNIHFFAQNIDIAREYFALDFTISFTGVITFSREYDEVIRMAPLDRILSETDCPYVAPIPYRGERNEPVYVEEIVKKIAEIRNEDFETVRATLVQNAIRVFNITPHI</sequence>
<evidence type="ECO:0000313" key="5">
    <source>
        <dbReference type="Proteomes" id="UP000034704"/>
    </source>
</evidence>
<feature type="binding site" evidence="3">
    <location>
        <position position="221"/>
    </location>
    <ligand>
        <name>a divalent metal cation</name>
        <dbReference type="ChEBI" id="CHEBI:60240"/>
        <label>1</label>
    </ligand>
</feature>
<accession>A0A0G1BL82</accession>
<dbReference type="FunFam" id="3.20.20.140:FF:000005">
    <property type="entry name" value="TatD family hydrolase"/>
    <property type="match status" value="1"/>
</dbReference>
<feature type="binding site" evidence="3">
    <location>
        <position position="11"/>
    </location>
    <ligand>
        <name>a divalent metal cation</name>
        <dbReference type="ChEBI" id="CHEBI:60240"/>
        <label>1</label>
    </ligand>
</feature>
<dbReference type="NCBIfam" id="TIGR00010">
    <property type="entry name" value="YchF/TatD family DNA exonuclease"/>
    <property type="match status" value="1"/>
</dbReference>
<evidence type="ECO:0000256" key="2">
    <source>
        <dbReference type="ARBA" id="ARBA00022801"/>
    </source>
</evidence>
<dbReference type="AlphaFoldDB" id="A0A0G1BL82"/>
<gene>
    <name evidence="4" type="ORF">UV12_C0012G0009</name>
</gene>
<protein>
    <submittedName>
        <fullName evidence="4">Hydrolase, TatD family</fullName>
    </submittedName>
</protein>
<organism evidence="4 5">
    <name type="scientific">Candidatus Nomurabacteria bacterium GW2011_GWC2_42_20</name>
    <dbReference type="NCBI Taxonomy" id="1618756"/>
    <lineage>
        <taxon>Bacteria</taxon>
        <taxon>Candidatus Nomuraibacteriota</taxon>
    </lineage>
</organism>
<dbReference type="Proteomes" id="UP000034704">
    <property type="component" value="Unassembled WGS sequence"/>
</dbReference>
<evidence type="ECO:0000256" key="3">
    <source>
        <dbReference type="PIRSR" id="PIRSR005902-1"/>
    </source>
</evidence>
<dbReference type="GO" id="GO:0004536">
    <property type="term" value="F:DNA nuclease activity"/>
    <property type="evidence" value="ECO:0007669"/>
    <property type="project" value="InterPro"/>
</dbReference>
<feature type="binding site" evidence="3">
    <location>
        <position position="173"/>
    </location>
    <ligand>
        <name>a divalent metal cation</name>
        <dbReference type="ChEBI" id="CHEBI:60240"/>
        <label>2</label>
    </ligand>
</feature>
<dbReference type="InterPro" id="IPR015991">
    <property type="entry name" value="TatD/YcfH-like"/>
</dbReference>
<dbReference type="SUPFAM" id="SSF51556">
    <property type="entry name" value="Metallo-dependent hydrolases"/>
    <property type="match status" value="1"/>
</dbReference>
<keyword evidence="2 4" id="KW-0378">Hydrolase</keyword>
<dbReference type="Pfam" id="PF01026">
    <property type="entry name" value="TatD_DNase"/>
    <property type="match status" value="1"/>
</dbReference>
<dbReference type="InterPro" id="IPR032466">
    <property type="entry name" value="Metal_Hydrolase"/>
</dbReference>
<feature type="binding site" evidence="3">
    <location>
        <position position="96"/>
    </location>
    <ligand>
        <name>a divalent metal cation</name>
        <dbReference type="ChEBI" id="CHEBI:60240"/>
        <label>1</label>
    </ligand>
</feature>
<dbReference type="EMBL" id="LCDG01000012">
    <property type="protein sequence ID" value="KKS47056.1"/>
    <property type="molecule type" value="Genomic_DNA"/>
</dbReference>
<dbReference type="GO" id="GO:0046872">
    <property type="term" value="F:metal ion binding"/>
    <property type="evidence" value="ECO:0007669"/>
    <property type="project" value="UniProtKB-KW"/>
</dbReference>
<dbReference type="PANTHER" id="PTHR46124">
    <property type="entry name" value="D-AMINOACYL-TRNA DEACYLASE"/>
    <property type="match status" value="1"/>
</dbReference>
<proteinExistence type="predicted"/>
<name>A0A0G1BL82_9BACT</name>
<feature type="binding site" evidence="3">
    <location>
        <position position="13"/>
    </location>
    <ligand>
        <name>a divalent metal cation</name>
        <dbReference type="ChEBI" id="CHEBI:60240"/>
        <label>1</label>
    </ligand>
</feature>
<dbReference type="STRING" id="1618756.UV12_C0012G0009"/>
<keyword evidence="1 3" id="KW-0479">Metal-binding</keyword>
<dbReference type="GO" id="GO:0016788">
    <property type="term" value="F:hydrolase activity, acting on ester bonds"/>
    <property type="evidence" value="ECO:0007669"/>
    <property type="project" value="InterPro"/>
</dbReference>
<feature type="binding site" evidence="3">
    <location>
        <position position="138"/>
    </location>
    <ligand>
        <name>a divalent metal cation</name>
        <dbReference type="ChEBI" id="CHEBI:60240"/>
        <label>2</label>
    </ligand>
</feature>
<evidence type="ECO:0000256" key="1">
    <source>
        <dbReference type="ARBA" id="ARBA00022723"/>
    </source>
</evidence>
<dbReference type="PANTHER" id="PTHR46124:SF2">
    <property type="entry name" value="D-AMINOACYL-TRNA DEACYLASE"/>
    <property type="match status" value="1"/>
</dbReference>